<sequence>MARRKTKPDCPWALFELHMHPYMKIMFEISVNSEVGDGASTLFWTDRWIQGRSVHDLAPALLPFVSKRAVACRTFAAALQDNQWVRDIRGGLPVATIADFLQLWDVLADLPALVVHRDQHVWTPCLSGSYSAASAYKRLFVGGIPFEPAKRLWKSWAPLRCKLFLWLATHNRCWTADRLARRGLAHHPRCLLCDQEEEDVQHILTSCVFARQVWAQVLTRVGLQDRAPSQFDDVFQDWWRRASHRVPKEARKGFHSLVILVAWSIWKHRNRCVFDGLQPSVPLVLQEVLDLGRIWIIAGAKALGRLIMYSNLAPHGPLKLYHFIIVVAVVLAFLSQLPSFHSLRHINLGSLILSFGYTILVSAACIRAGMSTNAPTKDYSLSSSKSEKTFNAFLAISILASVFGNGILPEIQATLAPPAAGKMMKALTLCYAVVFFTFYFPAITGYWAFGNQVQSNVLQSLLPDSGPSLAPTWLLGLAVVLVLLQLLAIALVYSQVAYEIMEKKSADVAHGRFSRRNLVPRVALRTAYVAACAFVAAMLPFFGDIVGVVGAVGFIPLDFVLPVVMYNRTLAPPRRSPVYLANMAIMVVFTGVGIIGAVASVRKLALDAGKFKLFSDNVVD</sequence>
<dbReference type="Pfam" id="PF01490">
    <property type="entry name" value="Aa_trans"/>
    <property type="match status" value="1"/>
</dbReference>
<keyword evidence="2" id="KW-0813">Transport</keyword>
<keyword evidence="6 7" id="KW-0472">Membrane</keyword>
<dbReference type="GO" id="GO:0006865">
    <property type="term" value="P:amino acid transport"/>
    <property type="evidence" value="ECO:0007669"/>
    <property type="project" value="UniProtKB-KW"/>
</dbReference>
<evidence type="ECO:0008006" key="12">
    <source>
        <dbReference type="Google" id="ProtNLM"/>
    </source>
</evidence>
<organism evidence="10 11">
    <name type="scientific">Paspalum notatum var. saurae</name>
    <dbReference type="NCBI Taxonomy" id="547442"/>
    <lineage>
        <taxon>Eukaryota</taxon>
        <taxon>Viridiplantae</taxon>
        <taxon>Streptophyta</taxon>
        <taxon>Embryophyta</taxon>
        <taxon>Tracheophyta</taxon>
        <taxon>Spermatophyta</taxon>
        <taxon>Magnoliopsida</taxon>
        <taxon>Liliopsida</taxon>
        <taxon>Poales</taxon>
        <taxon>Poaceae</taxon>
        <taxon>PACMAD clade</taxon>
        <taxon>Panicoideae</taxon>
        <taxon>Andropogonodae</taxon>
        <taxon>Paspaleae</taxon>
        <taxon>Paspalinae</taxon>
        <taxon>Paspalum</taxon>
    </lineage>
</organism>
<keyword evidence="11" id="KW-1185">Reference proteome</keyword>
<reference evidence="10 11" key="1">
    <citation type="submission" date="2024-02" db="EMBL/GenBank/DDBJ databases">
        <title>High-quality chromosome-scale genome assembly of Pensacola bahiagrass (Paspalum notatum Flugge var. saurae).</title>
        <authorList>
            <person name="Vega J.M."/>
            <person name="Podio M."/>
            <person name="Orjuela J."/>
            <person name="Siena L.A."/>
            <person name="Pessino S.C."/>
            <person name="Combes M.C."/>
            <person name="Mariac C."/>
            <person name="Albertini E."/>
            <person name="Pupilli F."/>
            <person name="Ortiz J.P.A."/>
            <person name="Leblanc O."/>
        </authorList>
    </citation>
    <scope>NUCLEOTIDE SEQUENCE [LARGE SCALE GENOMIC DNA]</scope>
    <source>
        <strain evidence="10">R1</strain>
        <tissue evidence="10">Leaf</tissue>
    </source>
</reference>
<comment type="subcellular location">
    <subcellularLocation>
        <location evidence="1">Membrane</location>
    </subcellularLocation>
</comment>
<dbReference type="Proteomes" id="UP001341281">
    <property type="component" value="Chromosome 10"/>
</dbReference>
<feature type="transmembrane region" description="Helical" evidence="7">
    <location>
        <begin position="578"/>
        <end position="601"/>
    </location>
</feature>
<keyword evidence="5 7" id="KW-1133">Transmembrane helix</keyword>
<feature type="transmembrane region" description="Helical" evidence="7">
    <location>
        <begin position="351"/>
        <end position="370"/>
    </location>
</feature>
<proteinExistence type="predicted"/>
<feature type="domain" description="Amino acid transporter transmembrane" evidence="8">
    <location>
        <begin position="296"/>
        <end position="601"/>
    </location>
</feature>
<evidence type="ECO:0000256" key="3">
    <source>
        <dbReference type="ARBA" id="ARBA00022692"/>
    </source>
</evidence>
<dbReference type="GO" id="GO:0016020">
    <property type="term" value="C:membrane"/>
    <property type="evidence" value="ECO:0007669"/>
    <property type="project" value="UniProtKB-SubCell"/>
</dbReference>
<feature type="transmembrane region" description="Helical" evidence="7">
    <location>
        <begin position="390"/>
        <end position="408"/>
    </location>
</feature>
<evidence type="ECO:0000313" key="11">
    <source>
        <dbReference type="Proteomes" id="UP001341281"/>
    </source>
</evidence>
<evidence type="ECO:0000256" key="2">
    <source>
        <dbReference type="ARBA" id="ARBA00022448"/>
    </source>
</evidence>
<evidence type="ECO:0000259" key="8">
    <source>
        <dbReference type="Pfam" id="PF01490"/>
    </source>
</evidence>
<feature type="domain" description="Reverse transcriptase zinc-binding" evidence="9">
    <location>
        <begin position="130"/>
        <end position="214"/>
    </location>
</feature>
<feature type="transmembrane region" description="Helical" evidence="7">
    <location>
        <begin position="545"/>
        <end position="566"/>
    </location>
</feature>
<evidence type="ECO:0000256" key="4">
    <source>
        <dbReference type="ARBA" id="ARBA00022970"/>
    </source>
</evidence>
<dbReference type="PANTHER" id="PTHR48017">
    <property type="entry name" value="OS05G0424000 PROTEIN-RELATED"/>
    <property type="match status" value="1"/>
</dbReference>
<feature type="transmembrane region" description="Helical" evidence="7">
    <location>
        <begin position="320"/>
        <end position="339"/>
    </location>
</feature>
<evidence type="ECO:0000259" key="9">
    <source>
        <dbReference type="Pfam" id="PF13966"/>
    </source>
</evidence>
<evidence type="ECO:0000256" key="6">
    <source>
        <dbReference type="ARBA" id="ARBA00023136"/>
    </source>
</evidence>
<gene>
    <name evidence="10" type="ORF">U9M48_045010</name>
</gene>
<dbReference type="InterPro" id="IPR026960">
    <property type="entry name" value="RVT-Znf"/>
</dbReference>
<feature type="transmembrane region" description="Helical" evidence="7">
    <location>
        <begin position="522"/>
        <end position="539"/>
    </location>
</feature>
<dbReference type="InterPro" id="IPR013057">
    <property type="entry name" value="AA_transpt_TM"/>
</dbReference>
<accession>A0AAQ3V0G5</accession>
<dbReference type="AlphaFoldDB" id="A0AAQ3V0G5"/>
<name>A0AAQ3V0G5_PASNO</name>
<dbReference type="EMBL" id="CP144754">
    <property type="protein sequence ID" value="WVZ99755.1"/>
    <property type="molecule type" value="Genomic_DNA"/>
</dbReference>
<protein>
    <recommendedName>
        <fullName evidence="12">Amino acid transporter transmembrane domain-containing protein</fullName>
    </recommendedName>
</protein>
<feature type="transmembrane region" description="Helical" evidence="7">
    <location>
        <begin position="429"/>
        <end position="449"/>
    </location>
</feature>
<keyword evidence="3 7" id="KW-0812">Transmembrane</keyword>
<evidence type="ECO:0000256" key="7">
    <source>
        <dbReference type="SAM" id="Phobius"/>
    </source>
</evidence>
<evidence type="ECO:0000256" key="5">
    <source>
        <dbReference type="ARBA" id="ARBA00022989"/>
    </source>
</evidence>
<feature type="transmembrane region" description="Helical" evidence="7">
    <location>
        <begin position="469"/>
        <end position="493"/>
    </location>
</feature>
<dbReference type="Pfam" id="PF13966">
    <property type="entry name" value="zf-RVT"/>
    <property type="match status" value="1"/>
</dbReference>
<keyword evidence="4" id="KW-0029">Amino-acid transport</keyword>
<evidence type="ECO:0000313" key="10">
    <source>
        <dbReference type="EMBL" id="WVZ99755.1"/>
    </source>
</evidence>
<evidence type="ECO:0000256" key="1">
    <source>
        <dbReference type="ARBA" id="ARBA00004370"/>
    </source>
</evidence>